<evidence type="ECO:0000256" key="1">
    <source>
        <dbReference type="SAM" id="MobiDB-lite"/>
    </source>
</evidence>
<evidence type="ECO:0000313" key="2">
    <source>
        <dbReference type="EMBL" id="KDR76138.1"/>
    </source>
</evidence>
<keyword evidence="3" id="KW-1185">Reference proteome</keyword>
<name>A0A067TAV9_GALM3</name>
<dbReference type="EMBL" id="KL142379">
    <property type="protein sequence ID" value="KDR76138.1"/>
    <property type="molecule type" value="Genomic_DNA"/>
</dbReference>
<sequence length="103" mass="11747">MSLSTESPRPLNLSKQKTIHDEPSKAIQNHLTASYERRDTEHSSVESQNAVLACHRVPGLWFIKLASNALDILNCTFHIDHETAKKWNIPQIKWVFSALCSKH</sequence>
<proteinExistence type="predicted"/>
<dbReference type="OrthoDB" id="432299at2759"/>
<dbReference type="HOGENOM" id="CLU_2263957_0_0_1"/>
<dbReference type="Proteomes" id="UP000027222">
    <property type="component" value="Unassembled WGS sequence"/>
</dbReference>
<dbReference type="AlphaFoldDB" id="A0A067TAV9"/>
<protein>
    <submittedName>
        <fullName evidence="2">Uncharacterized protein</fullName>
    </submittedName>
</protein>
<evidence type="ECO:0000313" key="3">
    <source>
        <dbReference type="Proteomes" id="UP000027222"/>
    </source>
</evidence>
<reference evidence="3" key="1">
    <citation type="journal article" date="2014" name="Proc. Natl. Acad. Sci. U.S.A.">
        <title>Extensive sampling of basidiomycete genomes demonstrates inadequacy of the white-rot/brown-rot paradigm for wood decay fungi.</title>
        <authorList>
            <person name="Riley R."/>
            <person name="Salamov A.A."/>
            <person name="Brown D.W."/>
            <person name="Nagy L.G."/>
            <person name="Floudas D."/>
            <person name="Held B.W."/>
            <person name="Levasseur A."/>
            <person name="Lombard V."/>
            <person name="Morin E."/>
            <person name="Otillar R."/>
            <person name="Lindquist E.A."/>
            <person name="Sun H."/>
            <person name="LaButti K.M."/>
            <person name="Schmutz J."/>
            <person name="Jabbour D."/>
            <person name="Luo H."/>
            <person name="Baker S.E."/>
            <person name="Pisabarro A.G."/>
            <person name="Walton J.D."/>
            <person name="Blanchette R.A."/>
            <person name="Henrissat B."/>
            <person name="Martin F."/>
            <person name="Cullen D."/>
            <person name="Hibbett D.S."/>
            <person name="Grigoriev I.V."/>
        </authorList>
    </citation>
    <scope>NUCLEOTIDE SEQUENCE [LARGE SCALE GENOMIC DNA]</scope>
    <source>
        <strain evidence="3">CBS 339.88</strain>
    </source>
</reference>
<gene>
    <name evidence="2" type="ORF">GALMADRAFT_247348</name>
</gene>
<accession>A0A067TAV9</accession>
<organism evidence="2 3">
    <name type="scientific">Galerina marginata (strain CBS 339.88)</name>
    <dbReference type="NCBI Taxonomy" id="685588"/>
    <lineage>
        <taxon>Eukaryota</taxon>
        <taxon>Fungi</taxon>
        <taxon>Dikarya</taxon>
        <taxon>Basidiomycota</taxon>
        <taxon>Agaricomycotina</taxon>
        <taxon>Agaricomycetes</taxon>
        <taxon>Agaricomycetidae</taxon>
        <taxon>Agaricales</taxon>
        <taxon>Agaricineae</taxon>
        <taxon>Strophariaceae</taxon>
        <taxon>Galerina</taxon>
    </lineage>
</organism>
<feature type="region of interest" description="Disordered" evidence="1">
    <location>
        <begin position="1"/>
        <end position="26"/>
    </location>
</feature>